<evidence type="ECO:0000313" key="2">
    <source>
        <dbReference type="Proteomes" id="UP001642380"/>
    </source>
</evidence>
<evidence type="ECO:0000313" key="1">
    <source>
        <dbReference type="EMBL" id="CAJ2002133.1"/>
    </source>
</evidence>
<gene>
    <name evidence="1" type="ORF">CCFV1_ORF087</name>
</gene>
<proteinExistence type="predicted"/>
<protein>
    <submittedName>
        <fullName evidence="1">Uncharacterized protein</fullName>
    </submittedName>
</protein>
<sequence length="51" mass="6250">MEVPSTTGLSDLFKEFSKLTRINPCVFFNYKRKLIFFYSFQLIFHTRIRIR</sequence>
<organism evidence="1 2">
    <name type="scientific">Cotesia congregata filamentous virus 1</name>
    <dbReference type="NCBI Taxonomy" id="3064291"/>
    <lineage>
        <taxon>Viruses</taxon>
        <taxon>Viruses incertae sedis</taxon>
        <taxon>Naldaviricetes</taxon>
        <taxon>Lefavirales</taxon>
        <taxon>Filamentoviridae</taxon>
        <taxon>Betafilamentovirus</taxon>
        <taxon>Betafilamentovirus cocongregatae</taxon>
    </lineage>
</organism>
<dbReference type="Proteomes" id="UP001642380">
    <property type="component" value="Unassembled WGS sequence"/>
</dbReference>
<dbReference type="EMBL" id="CAUOPR010000001">
    <property type="protein sequence ID" value="CAJ2002133.1"/>
    <property type="molecule type" value="Genomic_DNA"/>
</dbReference>
<name>A0ABC8QJY1_9VIRU</name>
<keyword evidence="2" id="KW-1185">Reference proteome</keyword>
<comment type="caution">
    <text evidence="1">The sequence shown here is derived from an EMBL/GenBank/DDBJ whole genome shotgun (WGS) entry which is preliminary data.</text>
</comment>
<reference evidence="1 2" key="1">
    <citation type="submission" date="2024-01" db="EMBL/GenBank/DDBJ databases">
        <authorList>
            <person name="Guinet B."/>
        </authorList>
    </citation>
    <scope>NUCLEOTIDE SEQUENCE [LARGE SCALE GENOMIC DNA]</scope>
</reference>
<accession>A0ABC8QJY1</accession>